<dbReference type="AlphaFoldDB" id="A0A1G7TJX7"/>
<name>A0A1G7TJX7_9HYPH</name>
<keyword evidence="1" id="KW-0175">Coiled coil</keyword>
<evidence type="ECO:0000313" key="4">
    <source>
        <dbReference type="Proteomes" id="UP000199495"/>
    </source>
</evidence>
<feature type="coiled-coil region" evidence="1">
    <location>
        <begin position="255"/>
        <end position="329"/>
    </location>
</feature>
<accession>A0A1G7TJX7</accession>
<keyword evidence="4" id="KW-1185">Reference proteome</keyword>
<proteinExistence type="predicted"/>
<dbReference type="OrthoDB" id="7586159at2"/>
<evidence type="ECO:0000313" key="3">
    <source>
        <dbReference type="EMBL" id="SDG35618.1"/>
    </source>
</evidence>
<dbReference type="EMBL" id="FNCS01000002">
    <property type="protein sequence ID" value="SDG35618.1"/>
    <property type="molecule type" value="Genomic_DNA"/>
</dbReference>
<protein>
    <submittedName>
        <fullName evidence="3">Uncharacterized protein</fullName>
    </submittedName>
</protein>
<dbReference type="RefSeq" id="WP_090592758.1">
    <property type="nucleotide sequence ID" value="NZ_FNCS01000002.1"/>
</dbReference>
<evidence type="ECO:0000256" key="1">
    <source>
        <dbReference type="SAM" id="Coils"/>
    </source>
</evidence>
<gene>
    <name evidence="3" type="ORF">SAMN04487974_102177</name>
</gene>
<sequence length="356" mass="39160">MTDDKLIAALRGLFNTPVEKVDANTLAIIARKAADRLSELSPSRLSANDEGVVDEELIADLRKYGNSGNKYIQSYWARSAVLKAADLLEAIPQISDEECDHICMGECATEGCENCGLHYYESGGVGSYYCGACLRKIKALATKEPPDPSRGWLIHKAGRGWYRPNAQGYTNKTSEAGRYSRDEAESYSHPNGWDGPRDGITIKHESEVTPTPASGEQMEVVAWLLKTLTDKGEPLTSSLRFYDPHSPDAQPLVTLEAAQKAVAERDGEIERLRHDLARSMNAHSEAEAEIERMTPKFVAYEYLESPAGREIAEARVAELEAALRDIEDETVLDDNGEETLSDAAQIARALRKAGEV</sequence>
<feature type="region of interest" description="Disordered" evidence="2">
    <location>
        <begin position="172"/>
        <end position="201"/>
    </location>
</feature>
<dbReference type="Proteomes" id="UP000199495">
    <property type="component" value="Unassembled WGS sequence"/>
</dbReference>
<organism evidence="3 4">
    <name type="scientific">Pelagibacterium luteolum</name>
    <dbReference type="NCBI Taxonomy" id="440168"/>
    <lineage>
        <taxon>Bacteria</taxon>
        <taxon>Pseudomonadati</taxon>
        <taxon>Pseudomonadota</taxon>
        <taxon>Alphaproteobacteria</taxon>
        <taxon>Hyphomicrobiales</taxon>
        <taxon>Devosiaceae</taxon>
        <taxon>Pelagibacterium</taxon>
    </lineage>
</organism>
<dbReference type="STRING" id="440168.SAMN04487974_102177"/>
<evidence type="ECO:0000256" key="2">
    <source>
        <dbReference type="SAM" id="MobiDB-lite"/>
    </source>
</evidence>
<reference evidence="3 4" key="1">
    <citation type="submission" date="2016-10" db="EMBL/GenBank/DDBJ databases">
        <authorList>
            <person name="de Groot N.N."/>
        </authorList>
    </citation>
    <scope>NUCLEOTIDE SEQUENCE [LARGE SCALE GENOMIC DNA]</scope>
    <source>
        <strain evidence="3 4">CGMCC 1.10267</strain>
    </source>
</reference>